<gene>
    <name evidence="2" type="ORF">A4U43_C04F26340</name>
</gene>
<organism evidence="2 3">
    <name type="scientific">Asparagus officinalis</name>
    <name type="common">Garden asparagus</name>
    <dbReference type="NCBI Taxonomy" id="4686"/>
    <lineage>
        <taxon>Eukaryota</taxon>
        <taxon>Viridiplantae</taxon>
        <taxon>Streptophyta</taxon>
        <taxon>Embryophyta</taxon>
        <taxon>Tracheophyta</taxon>
        <taxon>Spermatophyta</taxon>
        <taxon>Magnoliopsida</taxon>
        <taxon>Liliopsida</taxon>
        <taxon>Asparagales</taxon>
        <taxon>Asparagaceae</taxon>
        <taxon>Asparagoideae</taxon>
        <taxon>Asparagus</taxon>
    </lineage>
</organism>
<protein>
    <submittedName>
        <fullName evidence="2">Uncharacterized protein</fullName>
    </submittedName>
</protein>
<dbReference type="InterPro" id="IPR008610">
    <property type="entry name" value="Ebp2"/>
</dbReference>
<evidence type="ECO:0000256" key="1">
    <source>
        <dbReference type="SAM" id="MobiDB-lite"/>
    </source>
</evidence>
<proteinExistence type="predicted"/>
<feature type="compositionally biased region" description="Acidic residues" evidence="1">
    <location>
        <begin position="1"/>
        <end position="23"/>
    </location>
</feature>
<dbReference type="AlphaFoldDB" id="A0A5P1F6J2"/>
<dbReference type="Gramene" id="ONK73027">
    <property type="protein sequence ID" value="ONK73027"/>
    <property type="gene ID" value="A4U43_C04F26340"/>
</dbReference>
<evidence type="ECO:0000313" key="2">
    <source>
        <dbReference type="EMBL" id="ONK73027.1"/>
    </source>
</evidence>
<accession>A0A5P1F6J2</accession>
<dbReference type="Proteomes" id="UP000243459">
    <property type="component" value="Chromosome 4"/>
</dbReference>
<feature type="region of interest" description="Disordered" evidence="1">
    <location>
        <begin position="1"/>
        <end position="24"/>
    </location>
</feature>
<feature type="region of interest" description="Disordered" evidence="1">
    <location>
        <begin position="44"/>
        <end position="73"/>
    </location>
</feature>
<dbReference type="EMBL" id="CM007384">
    <property type="protein sequence ID" value="ONK73027.1"/>
    <property type="molecule type" value="Genomic_DNA"/>
</dbReference>
<evidence type="ECO:0000313" key="3">
    <source>
        <dbReference type="Proteomes" id="UP000243459"/>
    </source>
</evidence>
<dbReference type="Pfam" id="PF05890">
    <property type="entry name" value="Ebp2"/>
    <property type="match status" value="1"/>
</dbReference>
<keyword evidence="3" id="KW-1185">Reference proteome</keyword>
<reference evidence="3" key="1">
    <citation type="journal article" date="2017" name="Nat. Commun.">
        <title>The asparagus genome sheds light on the origin and evolution of a young Y chromosome.</title>
        <authorList>
            <person name="Harkess A."/>
            <person name="Zhou J."/>
            <person name="Xu C."/>
            <person name="Bowers J.E."/>
            <person name="Van der Hulst R."/>
            <person name="Ayyampalayam S."/>
            <person name="Mercati F."/>
            <person name="Riccardi P."/>
            <person name="McKain M.R."/>
            <person name="Kakrana A."/>
            <person name="Tang H."/>
            <person name="Ray J."/>
            <person name="Groenendijk J."/>
            <person name="Arikit S."/>
            <person name="Mathioni S.M."/>
            <person name="Nakano M."/>
            <person name="Shan H."/>
            <person name="Telgmann-Rauber A."/>
            <person name="Kanno A."/>
            <person name="Yue Z."/>
            <person name="Chen H."/>
            <person name="Li W."/>
            <person name="Chen Y."/>
            <person name="Xu X."/>
            <person name="Zhang Y."/>
            <person name="Luo S."/>
            <person name="Chen H."/>
            <person name="Gao J."/>
            <person name="Mao Z."/>
            <person name="Pires J.C."/>
            <person name="Luo M."/>
            <person name="Kudrna D."/>
            <person name="Wing R.A."/>
            <person name="Meyers B.C."/>
            <person name="Yi K."/>
            <person name="Kong H."/>
            <person name="Lavrijsen P."/>
            <person name="Sunseri F."/>
            <person name="Falavigna A."/>
            <person name="Ye Y."/>
            <person name="Leebens-Mack J.H."/>
            <person name="Chen G."/>
        </authorList>
    </citation>
    <scope>NUCLEOTIDE SEQUENCE [LARGE SCALE GENOMIC DNA]</scope>
    <source>
        <strain evidence="3">cv. DH0086</strain>
    </source>
</reference>
<sequence>MEDIIADVDVEMVDSGSESEDEEIKGKLLVEKKKIEEVEERKKARESKKIAKEAQSQKDKERVKRKKEDIESV</sequence>
<name>A0A5P1F6J2_ASPOF</name>